<evidence type="ECO:0000313" key="3">
    <source>
        <dbReference type="Proteomes" id="UP000621454"/>
    </source>
</evidence>
<proteinExistence type="predicted"/>
<dbReference type="Proteomes" id="UP000621454">
    <property type="component" value="Unassembled WGS sequence"/>
</dbReference>
<sequence>MESLAAIAVASGVVLLVAITAFVALCVVEVLWDEYEAWQERRRARIEAELDAKSEQLRQTILSLADDLAADHDEASKALTRAMFLTTGRTDLPRS</sequence>
<organism evidence="2 3">
    <name type="scientific">Gordonia jinhuaensis</name>
    <dbReference type="NCBI Taxonomy" id="1517702"/>
    <lineage>
        <taxon>Bacteria</taxon>
        <taxon>Bacillati</taxon>
        <taxon>Actinomycetota</taxon>
        <taxon>Actinomycetes</taxon>
        <taxon>Mycobacteriales</taxon>
        <taxon>Gordoniaceae</taxon>
        <taxon>Gordonia</taxon>
    </lineage>
</organism>
<reference evidence="2" key="1">
    <citation type="journal article" date="2014" name="Int. J. Syst. Evol. Microbiol.">
        <title>Complete genome sequence of Corynebacterium casei LMG S-19264T (=DSM 44701T), isolated from a smear-ripened cheese.</title>
        <authorList>
            <consortium name="US DOE Joint Genome Institute (JGI-PGF)"/>
            <person name="Walter F."/>
            <person name="Albersmeier A."/>
            <person name="Kalinowski J."/>
            <person name="Ruckert C."/>
        </authorList>
    </citation>
    <scope>NUCLEOTIDE SEQUENCE</scope>
    <source>
        <strain evidence="2">CGMCC 1.12827</strain>
    </source>
</reference>
<evidence type="ECO:0000313" key="2">
    <source>
        <dbReference type="EMBL" id="GGB48488.1"/>
    </source>
</evidence>
<dbReference type="AlphaFoldDB" id="A0A916TJV4"/>
<keyword evidence="1" id="KW-1133">Transmembrane helix</keyword>
<keyword evidence="1" id="KW-0472">Membrane</keyword>
<keyword evidence="3" id="KW-1185">Reference proteome</keyword>
<feature type="transmembrane region" description="Helical" evidence="1">
    <location>
        <begin position="6"/>
        <end position="32"/>
    </location>
</feature>
<comment type="caution">
    <text evidence="2">The sequence shown here is derived from an EMBL/GenBank/DDBJ whole genome shotgun (WGS) entry which is preliminary data.</text>
</comment>
<name>A0A916TJV4_9ACTN</name>
<gene>
    <name evidence="2" type="ORF">GCM10011489_39520</name>
</gene>
<reference evidence="2" key="2">
    <citation type="submission" date="2020-09" db="EMBL/GenBank/DDBJ databases">
        <authorList>
            <person name="Sun Q."/>
            <person name="Zhou Y."/>
        </authorList>
    </citation>
    <scope>NUCLEOTIDE SEQUENCE</scope>
    <source>
        <strain evidence="2">CGMCC 1.12827</strain>
    </source>
</reference>
<protein>
    <submittedName>
        <fullName evidence="2">Uncharacterized protein</fullName>
    </submittedName>
</protein>
<evidence type="ECO:0000256" key="1">
    <source>
        <dbReference type="SAM" id="Phobius"/>
    </source>
</evidence>
<keyword evidence="1" id="KW-0812">Transmembrane</keyword>
<dbReference type="EMBL" id="BMGC01000073">
    <property type="protein sequence ID" value="GGB48488.1"/>
    <property type="molecule type" value="Genomic_DNA"/>
</dbReference>
<dbReference type="RefSeq" id="WP_188589011.1">
    <property type="nucleotide sequence ID" value="NZ_BMGC01000073.1"/>
</dbReference>
<accession>A0A916TJV4</accession>